<dbReference type="PROSITE" id="PS51174">
    <property type="entry name" value="BARWIN_3"/>
    <property type="match status" value="1"/>
</dbReference>
<feature type="domain" description="Barwin" evidence="3">
    <location>
        <begin position="25"/>
        <end position="147"/>
    </location>
</feature>
<dbReference type="Gene3D" id="2.40.40.10">
    <property type="entry name" value="RlpA-like domain"/>
    <property type="match status" value="1"/>
</dbReference>
<dbReference type="OrthoDB" id="5985073at2759"/>
<feature type="chain" id="PRO_5021188446" description="Barwin domain-containing protein" evidence="2">
    <location>
        <begin position="25"/>
        <end position="147"/>
    </location>
</feature>
<evidence type="ECO:0000256" key="2">
    <source>
        <dbReference type="SAM" id="SignalP"/>
    </source>
</evidence>
<dbReference type="SUPFAM" id="SSF50685">
    <property type="entry name" value="Barwin-like endoglucanases"/>
    <property type="match status" value="1"/>
</dbReference>
<evidence type="ECO:0000259" key="3">
    <source>
        <dbReference type="PROSITE" id="PS51174"/>
    </source>
</evidence>
<sequence>MATKELSTLFLVFLAAAVVGIANGQFAPNVRSTYHFYNPAQNGWDLNRVSAYCSTWDANKPLAWRQKYPWTAFCGPVGPRGQESCGKCLRVTNRATGAPITVRIVDQCSNGGLDLDFDGAFKPIDTNGQGYNAGHMFVDYQFVNCGD</sequence>
<gene>
    <name evidence="4" type="ORF">C5167_017447</name>
</gene>
<dbReference type="EMBL" id="CM010716">
    <property type="protein sequence ID" value="RZC49016.1"/>
    <property type="molecule type" value="Genomic_DNA"/>
</dbReference>
<dbReference type="OMA" id="HIYNPAQ"/>
<dbReference type="AlphaFoldDB" id="A0A4Y7ILN1"/>
<dbReference type="STRING" id="3469.A0A4Y7ILN1"/>
<reference evidence="4 5" key="1">
    <citation type="journal article" date="2018" name="Science">
        <title>The opium poppy genome and morphinan production.</title>
        <authorList>
            <person name="Guo L."/>
            <person name="Winzer T."/>
            <person name="Yang X."/>
            <person name="Li Y."/>
            <person name="Ning Z."/>
            <person name="He Z."/>
            <person name="Teodor R."/>
            <person name="Lu Y."/>
            <person name="Bowser T.A."/>
            <person name="Graham I.A."/>
            <person name="Ye K."/>
        </authorList>
    </citation>
    <scope>NUCLEOTIDE SEQUENCE [LARGE SCALE GENOMIC DNA]</scope>
    <source>
        <strain evidence="5">cv. HN1</strain>
        <tissue evidence="4">Leaves</tissue>
    </source>
</reference>
<keyword evidence="1" id="KW-1015">Disulfide bond</keyword>
<dbReference type="InterPro" id="IPR001153">
    <property type="entry name" value="Barwin_dom"/>
</dbReference>
<organism evidence="4 5">
    <name type="scientific">Papaver somniferum</name>
    <name type="common">Opium poppy</name>
    <dbReference type="NCBI Taxonomy" id="3469"/>
    <lineage>
        <taxon>Eukaryota</taxon>
        <taxon>Viridiplantae</taxon>
        <taxon>Streptophyta</taxon>
        <taxon>Embryophyta</taxon>
        <taxon>Tracheophyta</taxon>
        <taxon>Spermatophyta</taxon>
        <taxon>Magnoliopsida</taxon>
        <taxon>Ranunculales</taxon>
        <taxon>Papaveraceae</taxon>
        <taxon>Papaveroideae</taxon>
        <taxon>Papaver</taxon>
    </lineage>
</organism>
<dbReference type="GO" id="GO:0050832">
    <property type="term" value="P:defense response to fungus"/>
    <property type="evidence" value="ECO:0007669"/>
    <property type="project" value="InterPro"/>
</dbReference>
<dbReference type="InterPro" id="IPR018226">
    <property type="entry name" value="Barwin_CS"/>
</dbReference>
<dbReference type="PRINTS" id="PR00602">
    <property type="entry name" value="BARWIN"/>
</dbReference>
<dbReference type="Proteomes" id="UP000316621">
    <property type="component" value="Chromosome 2"/>
</dbReference>
<dbReference type="Gramene" id="RZC49016">
    <property type="protein sequence ID" value="RZC49016"/>
    <property type="gene ID" value="C5167_017447"/>
</dbReference>
<keyword evidence="5" id="KW-1185">Reference proteome</keyword>
<name>A0A4Y7ILN1_PAPSO</name>
<dbReference type="Pfam" id="PF00967">
    <property type="entry name" value="Barwin"/>
    <property type="match status" value="1"/>
</dbReference>
<dbReference type="FunFam" id="2.40.40.10:FF:000007">
    <property type="entry name" value="Papaya barwin-like protein"/>
    <property type="match status" value="1"/>
</dbReference>
<dbReference type="PANTHER" id="PTHR46351:SF3">
    <property type="entry name" value="WOUND-INDUCED PROTEIN WIN2"/>
    <property type="match status" value="1"/>
</dbReference>
<feature type="signal peptide" evidence="2">
    <location>
        <begin position="1"/>
        <end position="24"/>
    </location>
</feature>
<keyword evidence="2" id="KW-0732">Signal</keyword>
<dbReference type="PROSITE" id="PS00771">
    <property type="entry name" value="BARWIN_1"/>
    <property type="match status" value="1"/>
</dbReference>
<protein>
    <recommendedName>
        <fullName evidence="3">Barwin domain-containing protein</fullName>
    </recommendedName>
</protein>
<evidence type="ECO:0000313" key="4">
    <source>
        <dbReference type="EMBL" id="RZC49016.1"/>
    </source>
</evidence>
<dbReference type="PANTHER" id="PTHR46351">
    <property type="entry name" value="WOUND-INDUCED PROTEIN WIN2"/>
    <property type="match status" value="1"/>
</dbReference>
<evidence type="ECO:0000256" key="1">
    <source>
        <dbReference type="ARBA" id="ARBA00023157"/>
    </source>
</evidence>
<evidence type="ECO:0000313" key="5">
    <source>
        <dbReference type="Proteomes" id="UP000316621"/>
    </source>
</evidence>
<dbReference type="GO" id="GO:0042742">
    <property type="term" value="P:defense response to bacterium"/>
    <property type="evidence" value="ECO:0007669"/>
    <property type="project" value="InterPro"/>
</dbReference>
<accession>A0A4Y7ILN1</accession>
<dbReference type="PROSITE" id="PS00772">
    <property type="entry name" value="BARWIN_2"/>
    <property type="match status" value="1"/>
</dbReference>
<dbReference type="GO" id="GO:0004540">
    <property type="term" value="F:RNA nuclease activity"/>
    <property type="evidence" value="ECO:0007669"/>
    <property type="project" value="InterPro"/>
</dbReference>
<dbReference type="InterPro" id="IPR036908">
    <property type="entry name" value="RlpA-like_sf"/>
</dbReference>
<proteinExistence type="predicted"/>
<dbReference type="InterPro" id="IPR044301">
    <property type="entry name" value="PR4"/>
</dbReference>